<reference evidence="11 15" key="5">
    <citation type="submission" date="2020-07" db="EMBL/GenBank/DDBJ databases">
        <title>Complete genome sequence analysis of Acidithiobacillus ferrivorans XJFY6S-08 reveals extreme environmental adaptation to alpine acid mine drainage.</title>
        <authorList>
            <person name="Yan L."/>
            <person name="Ni Y."/>
        </authorList>
    </citation>
    <scope>NUCLEOTIDE SEQUENCE [LARGE SCALE GENOMIC DNA]</scope>
    <source>
        <strain evidence="11 15">XJFY6S-08</strain>
    </source>
</reference>
<evidence type="ECO:0000313" key="9">
    <source>
        <dbReference type="EMBL" id="CDQ11119.1"/>
    </source>
</evidence>
<dbReference type="GO" id="GO:0006935">
    <property type="term" value="P:chemotaxis"/>
    <property type="evidence" value="ECO:0007669"/>
    <property type="project" value="InterPro"/>
</dbReference>
<evidence type="ECO:0000313" key="13">
    <source>
        <dbReference type="Proteomes" id="UP000093129"/>
    </source>
</evidence>
<dbReference type="Proteomes" id="UP000093129">
    <property type="component" value="Unassembled WGS sequence"/>
</dbReference>
<dbReference type="GO" id="GO:0071978">
    <property type="term" value="P:bacterial-type flagellum-dependent swarming motility"/>
    <property type="evidence" value="ECO:0007669"/>
    <property type="project" value="InterPro"/>
</dbReference>
<evidence type="ECO:0000313" key="11">
    <source>
        <dbReference type="EMBL" id="QQD72056.1"/>
    </source>
</evidence>
<feature type="transmembrane region" description="Helical" evidence="7">
    <location>
        <begin position="168"/>
        <end position="189"/>
    </location>
</feature>
<evidence type="ECO:0000259" key="8">
    <source>
        <dbReference type="Pfam" id="PF01618"/>
    </source>
</evidence>
<dbReference type="InterPro" id="IPR047055">
    <property type="entry name" value="MotA-like"/>
</dbReference>
<keyword evidence="3 7" id="KW-0812">Transmembrane</keyword>
<evidence type="ECO:0000313" key="10">
    <source>
        <dbReference type="EMBL" id="OCB02149.1"/>
    </source>
</evidence>
<evidence type="ECO:0000256" key="7">
    <source>
        <dbReference type="SAM" id="Phobius"/>
    </source>
</evidence>
<accession>A0A060UX71</accession>
<name>A0A060UX71_9PROT</name>
<dbReference type="GO" id="GO:0015031">
    <property type="term" value="P:protein transport"/>
    <property type="evidence" value="ECO:0007669"/>
    <property type="project" value="UniProtKB-KW"/>
</dbReference>
<dbReference type="Proteomes" id="UP000595420">
    <property type="component" value="Chromosome"/>
</dbReference>
<dbReference type="PANTHER" id="PTHR30433:SF3">
    <property type="entry name" value="MOTILITY PROTEIN A"/>
    <property type="match status" value="1"/>
</dbReference>
<feature type="transmembrane region" description="Helical" evidence="7">
    <location>
        <begin position="201"/>
        <end position="222"/>
    </location>
</feature>
<evidence type="ECO:0000256" key="4">
    <source>
        <dbReference type="ARBA" id="ARBA00022989"/>
    </source>
</evidence>
<keyword evidence="6" id="KW-0813">Transport</keyword>
<dbReference type="Pfam" id="PF01618">
    <property type="entry name" value="MotA_ExbB"/>
    <property type="match status" value="1"/>
</dbReference>
<keyword evidence="9" id="KW-0282">Flagellum</keyword>
<evidence type="ECO:0000256" key="6">
    <source>
        <dbReference type="RuleBase" id="RU004057"/>
    </source>
</evidence>
<comment type="subcellular location">
    <subcellularLocation>
        <location evidence="1">Cell membrane</location>
        <topology evidence="1">Multi-pass membrane protein</topology>
    </subcellularLocation>
    <subcellularLocation>
        <location evidence="6">Membrane</location>
        <topology evidence="6">Multi-pass membrane protein</topology>
    </subcellularLocation>
</comment>
<evidence type="ECO:0000256" key="1">
    <source>
        <dbReference type="ARBA" id="ARBA00004651"/>
    </source>
</evidence>
<dbReference type="GO" id="GO:0005886">
    <property type="term" value="C:plasma membrane"/>
    <property type="evidence" value="ECO:0007669"/>
    <property type="project" value="UniProtKB-SubCell"/>
</dbReference>
<evidence type="ECO:0000256" key="2">
    <source>
        <dbReference type="ARBA" id="ARBA00022475"/>
    </source>
</evidence>
<evidence type="ECO:0000313" key="12">
    <source>
        <dbReference type="EMBL" id="SMH67481.1"/>
    </source>
</evidence>
<dbReference type="EMBL" id="CCCS020000049">
    <property type="protein sequence ID" value="CDQ11119.1"/>
    <property type="molecule type" value="Genomic_DNA"/>
</dbReference>
<reference evidence="12 14" key="4">
    <citation type="submission" date="2017-03" db="EMBL/GenBank/DDBJ databases">
        <authorList>
            <person name="Regsiter A."/>
            <person name="William W."/>
        </authorList>
    </citation>
    <scope>NUCLEOTIDE SEQUENCE [LARGE SCALE GENOMIC DNA]</scope>
    <source>
        <strain evidence="12">PRJEB5721</strain>
    </source>
</reference>
<dbReference type="InterPro" id="IPR002898">
    <property type="entry name" value="MotA_ExbB_proton_chnl"/>
</dbReference>
<dbReference type="EMBL" id="LT841305">
    <property type="protein sequence ID" value="SMH67481.1"/>
    <property type="molecule type" value="Genomic_DNA"/>
</dbReference>
<protein>
    <submittedName>
        <fullName evidence="9">Flagellar motor component (Modular protein)</fullName>
    </submittedName>
    <submittedName>
        <fullName evidence="11">Flagellar motor protein</fullName>
    </submittedName>
    <submittedName>
        <fullName evidence="12">Flagellar motor rotation protein MotA</fullName>
    </submittedName>
</protein>
<reference evidence="10 13" key="3">
    <citation type="submission" date="2016-07" db="EMBL/GenBank/DDBJ databases">
        <title>Draft genome of a psychrotolerant acidophile Acidithiobacillus ferrivorans strain YL15.</title>
        <authorList>
            <person name="Peng T."/>
            <person name="Ma L."/>
            <person name="Nan M."/>
            <person name="An N."/>
            <person name="Wang M."/>
            <person name="Qiu G."/>
            <person name="Zeng W."/>
        </authorList>
    </citation>
    <scope>NUCLEOTIDE SEQUENCE [LARGE SCALE GENOMIC DNA]</scope>
    <source>
        <strain evidence="10 13">YL15</strain>
    </source>
</reference>
<keyword evidence="2" id="KW-1003">Cell membrane</keyword>
<evidence type="ECO:0000256" key="5">
    <source>
        <dbReference type="ARBA" id="ARBA00023136"/>
    </source>
</evidence>
<keyword evidence="9" id="KW-0966">Cell projection</keyword>
<reference evidence="9" key="1">
    <citation type="submission" date="2014-03" db="EMBL/GenBank/DDBJ databases">
        <authorList>
            <person name="Genoscope - CEA"/>
        </authorList>
    </citation>
    <scope>NUCLEOTIDE SEQUENCE [LARGE SCALE GENOMIC DNA]</scope>
    <source>
        <strain evidence="9">CF27</strain>
    </source>
</reference>
<dbReference type="RefSeq" id="WP_051984864.1">
    <property type="nucleotide sequence ID" value="NZ_CCCS020000049.1"/>
</dbReference>
<dbReference type="EMBL" id="MASQ01000100">
    <property type="protein sequence ID" value="OCB02149.1"/>
    <property type="molecule type" value="Genomic_DNA"/>
</dbReference>
<feature type="transmembrane region" description="Helical" evidence="7">
    <location>
        <begin position="51"/>
        <end position="72"/>
    </location>
</feature>
<dbReference type="AlphaFoldDB" id="A0A060UX71"/>
<gene>
    <name evidence="12" type="ORF">AFERRI_50682</name>
    <name evidence="9" type="ORF">AFERRI_530014</name>
    <name evidence="10" type="ORF">BBC27_14725</name>
    <name evidence="11" type="ORF">H2515_11565</name>
</gene>
<dbReference type="EMBL" id="CP059488">
    <property type="protein sequence ID" value="QQD72056.1"/>
    <property type="molecule type" value="Genomic_DNA"/>
</dbReference>
<dbReference type="NCBIfam" id="NF006583">
    <property type="entry name" value="PRK09109.1"/>
    <property type="match status" value="1"/>
</dbReference>
<sequence>MANEEIKSTLDGRGYKKPTAKNRLDLLFPFGLAGGFAALLGAAMVDGTSPIAFLNLAALIIVVGGAVSASMVQHPWPIAKRALLIIKWGFYPPHYDPAEFIDEIIDWAKKAKTGGLLSMDALIEGVEDPFMRKGLQMAVDGIESVVILKTLRLRLHTQTEVDMMAASLYEAAGGYAPTFGIMGAVTGLIEVMHHLNDPSTLGTGIAAAFVSTIYGLVLANVICIPTANRLRGVIAEQLVARNVFLDGLAGILRGTNTMELREVLESYYLPKTRTPPLHDAEKLASPADMSNAA</sequence>
<keyword evidence="14" id="KW-1185">Reference proteome</keyword>
<reference evidence="9" key="2">
    <citation type="submission" date="2014-07" db="EMBL/GenBank/DDBJ databases">
        <title>Initial genome analysis of the psychrotolerant acidophile Acidithiobacillus ferrivorans CF27: insights into iron and sulfur oxidation pathways and into biofilm formation.</title>
        <authorList>
            <person name="Talla E."/>
            <person name="Hedrich S."/>
            <person name="Mangenot S."/>
            <person name="Ji B."/>
            <person name="Johnson D.B."/>
            <person name="Barbe V."/>
            <person name="Bonnefoy V."/>
        </authorList>
    </citation>
    <scope>NUCLEOTIDE SEQUENCE [LARGE SCALE GENOMIC DNA]</scope>
    <source>
        <strain evidence="9">CF27</strain>
    </source>
</reference>
<feature type="transmembrane region" description="Helical" evidence="7">
    <location>
        <begin position="26"/>
        <end position="45"/>
    </location>
</feature>
<keyword evidence="6" id="KW-0653">Protein transport</keyword>
<proteinExistence type="inferred from homology"/>
<dbReference type="Proteomes" id="UP000193925">
    <property type="component" value="Chromosome AFERRI"/>
</dbReference>
<evidence type="ECO:0000256" key="3">
    <source>
        <dbReference type="ARBA" id="ARBA00022692"/>
    </source>
</evidence>
<keyword evidence="9" id="KW-0969">Cilium</keyword>
<dbReference type="PANTHER" id="PTHR30433">
    <property type="entry name" value="CHEMOTAXIS PROTEIN MOTA"/>
    <property type="match status" value="1"/>
</dbReference>
<keyword evidence="5 7" id="KW-0472">Membrane</keyword>
<feature type="domain" description="MotA/TolQ/ExbB proton channel" evidence="8">
    <location>
        <begin position="125"/>
        <end position="238"/>
    </location>
</feature>
<comment type="similarity">
    <text evidence="6">Belongs to the exbB/tolQ family.</text>
</comment>
<evidence type="ECO:0000313" key="15">
    <source>
        <dbReference type="Proteomes" id="UP000595420"/>
    </source>
</evidence>
<organism evidence="9">
    <name type="scientific">Acidithiobacillus ferrivorans</name>
    <dbReference type="NCBI Taxonomy" id="160808"/>
    <lineage>
        <taxon>Bacteria</taxon>
        <taxon>Pseudomonadati</taxon>
        <taxon>Pseudomonadota</taxon>
        <taxon>Acidithiobacillia</taxon>
        <taxon>Acidithiobacillales</taxon>
        <taxon>Acidithiobacillaceae</taxon>
        <taxon>Acidithiobacillus</taxon>
    </lineage>
</organism>
<evidence type="ECO:0000313" key="14">
    <source>
        <dbReference type="Proteomes" id="UP000193925"/>
    </source>
</evidence>
<keyword evidence="4 7" id="KW-1133">Transmembrane helix</keyword>